<feature type="chain" id="PRO_5014698887" evidence="1">
    <location>
        <begin position="29"/>
        <end position="515"/>
    </location>
</feature>
<keyword evidence="1" id="KW-0732">Signal</keyword>
<proteinExistence type="predicted"/>
<organism evidence="2 3">
    <name type="scientific">Achromobacter pulmonis</name>
    <dbReference type="NCBI Taxonomy" id="1389932"/>
    <lineage>
        <taxon>Bacteria</taxon>
        <taxon>Pseudomonadati</taxon>
        <taxon>Pseudomonadota</taxon>
        <taxon>Betaproteobacteria</taxon>
        <taxon>Burkholderiales</taxon>
        <taxon>Alcaligenaceae</taxon>
        <taxon>Achromobacter</taxon>
    </lineage>
</organism>
<accession>A0A2N8KMI8</accession>
<dbReference type="AlphaFoldDB" id="A0A2N8KMI8"/>
<protein>
    <submittedName>
        <fullName evidence="2">PA domain protein</fullName>
    </submittedName>
</protein>
<gene>
    <name evidence="2" type="ORF">C1I89_10790</name>
</gene>
<reference evidence="2 3" key="1">
    <citation type="submission" date="2018-01" db="EMBL/GenBank/DDBJ databases">
        <title>The draft genome of an aniline degradation strain ANB-1.</title>
        <authorList>
            <person name="Zhang L."/>
            <person name="Jiang J."/>
        </authorList>
    </citation>
    <scope>NUCLEOTIDE SEQUENCE [LARGE SCALE GENOMIC DNA]</scope>
    <source>
        <strain evidence="2 3">ANB-1</strain>
    </source>
</reference>
<comment type="caution">
    <text evidence="2">The sequence shown here is derived from an EMBL/GenBank/DDBJ whole genome shotgun (WGS) entry which is preliminary data.</text>
</comment>
<evidence type="ECO:0000256" key="1">
    <source>
        <dbReference type="SAM" id="SignalP"/>
    </source>
</evidence>
<dbReference type="EMBL" id="POQS01000002">
    <property type="protein sequence ID" value="PND34655.1"/>
    <property type="molecule type" value="Genomic_DNA"/>
</dbReference>
<feature type="signal peptide" evidence="1">
    <location>
        <begin position="1"/>
        <end position="28"/>
    </location>
</feature>
<dbReference type="RefSeq" id="WP_102772714.1">
    <property type="nucleotide sequence ID" value="NZ_POQS01000002.1"/>
</dbReference>
<evidence type="ECO:0000313" key="2">
    <source>
        <dbReference type="EMBL" id="PND34655.1"/>
    </source>
</evidence>
<dbReference type="Gene3D" id="3.40.630.10">
    <property type="entry name" value="Zn peptidases"/>
    <property type="match status" value="1"/>
</dbReference>
<evidence type="ECO:0000313" key="3">
    <source>
        <dbReference type="Proteomes" id="UP000235994"/>
    </source>
</evidence>
<name>A0A2N8KMI8_9BURK</name>
<dbReference type="Proteomes" id="UP000235994">
    <property type="component" value="Unassembled WGS sequence"/>
</dbReference>
<sequence>MLYAPGQPWRLRRAAGAALLIAGLTACAARQESRAPAGALPPQAAVEVDRTQFYPEARLRAWQEDLDRRGLRDTGSPAHEAYVDALYERLREAGVADLYFEPVAMTRWAARRWSLELADGADRIPTAGYIPYSGSTGAQGLVAPIRYLPVGRRPDRSVAGSIVVVELPRPSLTSDFFHAMALYKHDPDNTLPPGAPYARPYQIIDALVQTLEALQAAGAAGVVAVLDEPADIAAGLYAPYDRQLRKLPGVYVDRAAGARLKALARAGARLRLVLDADTEAVVTRNLIGIIPGASSELTVINSHTDGTNGIEDNGPNAIVDIAQYLARLPREALPRSIMIMLSSGHFAGGVGIQDFLARHRQDGLRGRIASIVTIEHLGATEWLPGPDGRLAPTGRDEPAAIFLPRVPALVRAASAMLRNAQAAPAFVMPPLNPDGDGGPNTATWPGEGQYFWGGARLPTLNYITGPDYLLNYDVTTADKVDYGRMRRETAAITQMLLDLSREPYEALRAEQPPPP</sequence>
<dbReference type="SUPFAM" id="SSF53187">
    <property type="entry name" value="Zn-dependent exopeptidases"/>
    <property type="match status" value="1"/>
</dbReference>
<keyword evidence="3" id="KW-1185">Reference proteome</keyword>